<dbReference type="PANTHER" id="PTHR30055">
    <property type="entry name" value="HTH-TYPE TRANSCRIPTIONAL REGULATOR RUTR"/>
    <property type="match status" value="1"/>
</dbReference>
<accession>A0A8J3J2P6</accession>
<keyword evidence="2 4" id="KW-0238">DNA-binding</keyword>
<dbReference type="GO" id="GO:0045892">
    <property type="term" value="P:negative regulation of DNA-templated transcription"/>
    <property type="evidence" value="ECO:0007669"/>
    <property type="project" value="UniProtKB-ARBA"/>
</dbReference>
<evidence type="ECO:0000256" key="5">
    <source>
        <dbReference type="SAM" id="MobiDB-lite"/>
    </source>
</evidence>
<dbReference type="PROSITE" id="PS50977">
    <property type="entry name" value="HTH_TETR_2"/>
    <property type="match status" value="1"/>
</dbReference>
<keyword evidence="8" id="KW-1185">Reference proteome</keyword>
<dbReference type="Pfam" id="PF00440">
    <property type="entry name" value="TetR_N"/>
    <property type="match status" value="1"/>
</dbReference>
<dbReference type="Proteomes" id="UP000612808">
    <property type="component" value="Unassembled WGS sequence"/>
</dbReference>
<dbReference type="GO" id="GO:0003700">
    <property type="term" value="F:DNA-binding transcription factor activity"/>
    <property type="evidence" value="ECO:0007669"/>
    <property type="project" value="TreeGrafter"/>
</dbReference>
<dbReference type="GO" id="GO:0000976">
    <property type="term" value="F:transcription cis-regulatory region binding"/>
    <property type="evidence" value="ECO:0007669"/>
    <property type="project" value="TreeGrafter"/>
</dbReference>
<comment type="caution">
    <text evidence="7">The sequence shown here is derived from an EMBL/GenBank/DDBJ whole genome shotgun (WGS) entry which is preliminary data.</text>
</comment>
<dbReference type="RefSeq" id="WP_203662559.1">
    <property type="nucleotide sequence ID" value="NZ_BAAAZM010000017.1"/>
</dbReference>
<name>A0A8J3J2P6_9ACTN</name>
<feature type="DNA-binding region" description="H-T-H motif" evidence="4">
    <location>
        <begin position="45"/>
        <end position="64"/>
    </location>
</feature>
<dbReference type="EMBL" id="BOMB01000032">
    <property type="protein sequence ID" value="GID14696.1"/>
    <property type="molecule type" value="Genomic_DNA"/>
</dbReference>
<dbReference type="PRINTS" id="PR00455">
    <property type="entry name" value="HTHTETR"/>
</dbReference>
<dbReference type="InterPro" id="IPR009057">
    <property type="entry name" value="Homeodomain-like_sf"/>
</dbReference>
<dbReference type="FunFam" id="1.10.10.60:FF:000141">
    <property type="entry name" value="TetR family transcriptional regulator"/>
    <property type="match status" value="1"/>
</dbReference>
<evidence type="ECO:0000256" key="4">
    <source>
        <dbReference type="PROSITE-ProRule" id="PRU00335"/>
    </source>
</evidence>
<dbReference type="SUPFAM" id="SSF46689">
    <property type="entry name" value="Homeodomain-like"/>
    <property type="match status" value="1"/>
</dbReference>
<feature type="domain" description="HTH tetR-type" evidence="6">
    <location>
        <begin position="22"/>
        <end position="82"/>
    </location>
</feature>
<dbReference type="AlphaFoldDB" id="A0A8J3J2P6"/>
<evidence type="ECO:0000313" key="7">
    <source>
        <dbReference type="EMBL" id="GID14696.1"/>
    </source>
</evidence>
<evidence type="ECO:0000256" key="1">
    <source>
        <dbReference type="ARBA" id="ARBA00023015"/>
    </source>
</evidence>
<feature type="region of interest" description="Disordered" evidence="5">
    <location>
        <begin position="1"/>
        <end position="24"/>
    </location>
</feature>
<gene>
    <name evidence="7" type="ORF">Aru02nite_55850</name>
</gene>
<dbReference type="PANTHER" id="PTHR30055:SF146">
    <property type="entry name" value="HTH-TYPE TRANSCRIPTIONAL DUAL REGULATOR CECR"/>
    <property type="match status" value="1"/>
</dbReference>
<sequence>MGTSGSPASQRKRGRPTAAERAQRRDEIVDAAVRLFVDRGFGHVSLDDVAATAHVAKRTIYTYFGDRSDIFVAAVERLRQRTLDLAAETSDDLATLATTIVQTLHSDEAIGLHRLMVTEAHAFPDLAARFYRDGPEAYVRALGDRLPRPDPALATALFTLLLGEPHRQRLLGLRAAPGRAQARAHARAALTRLGLDV</sequence>
<evidence type="ECO:0000256" key="2">
    <source>
        <dbReference type="ARBA" id="ARBA00023125"/>
    </source>
</evidence>
<proteinExistence type="predicted"/>
<keyword evidence="1" id="KW-0805">Transcription regulation</keyword>
<evidence type="ECO:0000256" key="3">
    <source>
        <dbReference type="ARBA" id="ARBA00023163"/>
    </source>
</evidence>
<protein>
    <recommendedName>
        <fullName evidence="6">HTH tetR-type domain-containing protein</fullName>
    </recommendedName>
</protein>
<dbReference type="Gene3D" id="1.10.357.10">
    <property type="entry name" value="Tetracycline Repressor, domain 2"/>
    <property type="match status" value="1"/>
</dbReference>
<dbReference type="InterPro" id="IPR039536">
    <property type="entry name" value="TetR_C_Proteobacteria"/>
</dbReference>
<keyword evidence="3" id="KW-0804">Transcription</keyword>
<evidence type="ECO:0000313" key="8">
    <source>
        <dbReference type="Proteomes" id="UP000612808"/>
    </source>
</evidence>
<organism evidence="7 8">
    <name type="scientific">Actinocatenispora rupis</name>
    <dbReference type="NCBI Taxonomy" id="519421"/>
    <lineage>
        <taxon>Bacteria</taxon>
        <taxon>Bacillati</taxon>
        <taxon>Actinomycetota</taxon>
        <taxon>Actinomycetes</taxon>
        <taxon>Micromonosporales</taxon>
        <taxon>Micromonosporaceae</taxon>
        <taxon>Actinocatenispora</taxon>
    </lineage>
</organism>
<dbReference type="InterPro" id="IPR001647">
    <property type="entry name" value="HTH_TetR"/>
</dbReference>
<reference evidence="7" key="1">
    <citation type="submission" date="2021-01" db="EMBL/GenBank/DDBJ databases">
        <title>Whole genome shotgun sequence of Actinocatenispora rupis NBRC 107355.</title>
        <authorList>
            <person name="Komaki H."/>
            <person name="Tamura T."/>
        </authorList>
    </citation>
    <scope>NUCLEOTIDE SEQUENCE</scope>
    <source>
        <strain evidence="7">NBRC 107355</strain>
    </source>
</reference>
<evidence type="ECO:0000259" key="6">
    <source>
        <dbReference type="PROSITE" id="PS50977"/>
    </source>
</evidence>
<dbReference type="Pfam" id="PF14246">
    <property type="entry name" value="TetR_C_7"/>
    <property type="match status" value="1"/>
</dbReference>
<dbReference type="InterPro" id="IPR050109">
    <property type="entry name" value="HTH-type_TetR-like_transc_reg"/>
</dbReference>